<protein>
    <submittedName>
        <fullName evidence="1">Isoprenoid synthase domain-containing protein</fullName>
    </submittedName>
</protein>
<organism evidence="1 2">
    <name type="scientific">Aspergillus cavernicola</name>
    <dbReference type="NCBI Taxonomy" id="176166"/>
    <lineage>
        <taxon>Eukaryota</taxon>
        <taxon>Fungi</taxon>
        <taxon>Dikarya</taxon>
        <taxon>Ascomycota</taxon>
        <taxon>Pezizomycotina</taxon>
        <taxon>Eurotiomycetes</taxon>
        <taxon>Eurotiomycetidae</taxon>
        <taxon>Eurotiales</taxon>
        <taxon>Aspergillaceae</taxon>
        <taxon>Aspergillus</taxon>
        <taxon>Aspergillus subgen. Nidulantes</taxon>
    </lineage>
</organism>
<dbReference type="PANTHER" id="PTHR11626">
    <property type="entry name" value="FARNESYL-DIPHOSPHATE FARNESYLTRANSFERASE"/>
    <property type="match status" value="1"/>
</dbReference>
<dbReference type="InterPro" id="IPR008949">
    <property type="entry name" value="Isoprenoid_synthase_dom_sf"/>
</dbReference>
<dbReference type="InterPro" id="IPR044844">
    <property type="entry name" value="Trans_IPPS_euk-type"/>
</dbReference>
<accession>A0ABR4INV0</accession>
<evidence type="ECO:0000313" key="2">
    <source>
        <dbReference type="Proteomes" id="UP001610335"/>
    </source>
</evidence>
<sequence>MGWRIFASNCLANDLATVQDYDFAWEPRATEAAQSSQAHGPISAEDEYHPRRARRPHFWPTFLAAEIWSKYVDDEFDNLFKLEYRQRALDCSSEIILNALGHVEDWLIYLSYLTEQSVFNFCAIPQAMAIATLELCFANPALFERNVKITKGEACRLMLQSTRDIQGVSAVFRVYVRKIHGKCSPTDKHFIGIRAACDKIEKFIETTFAPNEADDAAASANNSSQLKPLLIEKAPSGNPSLEAGYRTEGRWVRAKDLRFIPLIDHAIPQFQLAGDKVCIGAYLPGFFFLGLARACCDLAPPVLV</sequence>
<gene>
    <name evidence="1" type="ORF">BDW59DRAFT_159654</name>
</gene>
<comment type="caution">
    <text evidence="1">The sequence shown here is derived from an EMBL/GenBank/DDBJ whole genome shotgun (WGS) entry which is preliminary data.</text>
</comment>
<dbReference type="SUPFAM" id="SSF48576">
    <property type="entry name" value="Terpenoid synthases"/>
    <property type="match status" value="1"/>
</dbReference>
<keyword evidence="2" id="KW-1185">Reference proteome</keyword>
<dbReference type="EMBL" id="JBFXLS010000020">
    <property type="protein sequence ID" value="KAL2828448.1"/>
    <property type="molecule type" value="Genomic_DNA"/>
</dbReference>
<name>A0ABR4INV0_9EURO</name>
<dbReference type="Gene3D" id="1.10.600.10">
    <property type="entry name" value="Farnesyl Diphosphate Synthase"/>
    <property type="match status" value="1"/>
</dbReference>
<proteinExistence type="predicted"/>
<evidence type="ECO:0000313" key="1">
    <source>
        <dbReference type="EMBL" id="KAL2828448.1"/>
    </source>
</evidence>
<dbReference type="Proteomes" id="UP001610335">
    <property type="component" value="Unassembled WGS sequence"/>
</dbReference>
<dbReference type="PANTHER" id="PTHR11626:SF2">
    <property type="entry name" value="SQUALENE SYNTHASE"/>
    <property type="match status" value="1"/>
</dbReference>
<reference evidence="1 2" key="1">
    <citation type="submission" date="2024-07" db="EMBL/GenBank/DDBJ databases">
        <title>Section-level genome sequencing and comparative genomics of Aspergillus sections Usti and Cavernicolus.</title>
        <authorList>
            <consortium name="Lawrence Berkeley National Laboratory"/>
            <person name="Nybo J.L."/>
            <person name="Vesth T.C."/>
            <person name="Theobald S."/>
            <person name="Frisvad J.C."/>
            <person name="Larsen T.O."/>
            <person name="Kjaerboelling I."/>
            <person name="Rothschild-Mancinelli K."/>
            <person name="Lyhne E.K."/>
            <person name="Kogle M.E."/>
            <person name="Barry K."/>
            <person name="Clum A."/>
            <person name="Na H."/>
            <person name="Ledsgaard L."/>
            <person name="Lin J."/>
            <person name="Lipzen A."/>
            <person name="Kuo A."/>
            <person name="Riley R."/>
            <person name="Mondo S."/>
            <person name="LaButti K."/>
            <person name="Haridas S."/>
            <person name="Pangalinan J."/>
            <person name="Salamov A.A."/>
            <person name="Simmons B.A."/>
            <person name="Magnuson J.K."/>
            <person name="Chen J."/>
            <person name="Drula E."/>
            <person name="Henrissat B."/>
            <person name="Wiebenga A."/>
            <person name="Lubbers R.J."/>
            <person name="Gomes A.C."/>
            <person name="Makela M.R."/>
            <person name="Stajich J."/>
            <person name="Grigoriev I.V."/>
            <person name="Mortensen U.H."/>
            <person name="De vries R.P."/>
            <person name="Baker S.E."/>
            <person name="Andersen M.R."/>
        </authorList>
    </citation>
    <scope>NUCLEOTIDE SEQUENCE [LARGE SCALE GENOMIC DNA]</scope>
    <source>
        <strain evidence="1 2">CBS 600.67</strain>
    </source>
</reference>